<dbReference type="RefSeq" id="WP_275276903.1">
    <property type="nucleotide sequence ID" value="NZ_CP119108.1"/>
</dbReference>
<dbReference type="SUPFAM" id="SSF51735">
    <property type="entry name" value="NAD(P)-binding Rossmann-fold domains"/>
    <property type="match status" value="1"/>
</dbReference>
<dbReference type="InterPro" id="IPR050259">
    <property type="entry name" value="SDR"/>
</dbReference>
<dbReference type="PANTHER" id="PTHR42879:SF2">
    <property type="entry name" value="3-OXOACYL-[ACYL-CARRIER-PROTEIN] REDUCTASE FABG"/>
    <property type="match status" value="1"/>
</dbReference>
<accession>A0ABY8BUK5</accession>
<evidence type="ECO:0000313" key="3">
    <source>
        <dbReference type="Proteomes" id="UP001214553"/>
    </source>
</evidence>
<evidence type="ECO:0000256" key="1">
    <source>
        <dbReference type="ARBA" id="ARBA00006484"/>
    </source>
</evidence>
<dbReference type="PRINTS" id="PR00081">
    <property type="entry name" value="GDHRDH"/>
</dbReference>
<reference evidence="2 3" key="1">
    <citation type="submission" date="2023-03" db="EMBL/GenBank/DDBJ databases">
        <title>Genome sequence of Microbacterium sp. KACC 23027.</title>
        <authorList>
            <person name="Kim S."/>
            <person name="Heo J."/>
            <person name="Kwon S.-W."/>
        </authorList>
    </citation>
    <scope>NUCLEOTIDE SEQUENCE [LARGE SCALE GENOMIC DNA]</scope>
    <source>
        <strain evidence="2 3">KACC 23027</strain>
    </source>
</reference>
<keyword evidence="3" id="KW-1185">Reference proteome</keyword>
<dbReference type="CDD" id="cd05233">
    <property type="entry name" value="SDR_c"/>
    <property type="match status" value="1"/>
</dbReference>
<dbReference type="PRINTS" id="PR00080">
    <property type="entry name" value="SDRFAMILY"/>
</dbReference>
<name>A0ABY8BUK5_9MICO</name>
<comment type="similarity">
    <text evidence="1">Belongs to the short-chain dehydrogenases/reductases (SDR) family.</text>
</comment>
<dbReference type="Pfam" id="PF13561">
    <property type="entry name" value="adh_short_C2"/>
    <property type="match status" value="1"/>
</dbReference>
<dbReference type="Proteomes" id="UP001214553">
    <property type="component" value="Chromosome"/>
</dbReference>
<keyword evidence="2" id="KW-0560">Oxidoreductase</keyword>
<dbReference type="EMBL" id="CP119108">
    <property type="protein sequence ID" value="WEG07565.1"/>
    <property type="molecule type" value="Genomic_DNA"/>
</dbReference>
<organism evidence="2 3">
    <name type="scientific">Microbacterium horticulturae</name>
    <dbReference type="NCBI Taxonomy" id="3028316"/>
    <lineage>
        <taxon>Bacteria</taxon>
        <taxon>Bacillati</taxon>
        <taxon>Actinomycetota</taxon>
        <taxon>Actinomycetes</taxon>
        <taxon>Micrococcales</taxon>
        <taxon>Microbacteriaceae</taxon>
        <taxon>Microbacterium</taxon>
    </lineage>
</organism>
<proteinExistence type="inferred from homology"/>
<dbReference type="GO" id="GO:0047936">
    <property type="term" value="F:glucose 1-dehydrogenase [NAD(P)+] activity"/>
    <property type="evidence" value="ECO:0007669"/>
    <property type="project" value="UniProtKB-EC"/>
</dbReference>
<dbReference type="InterPro" id="IPR036291">
    <property type="entry name" value="NAD(P)-bd_dom_sf"/>
</dbReference>
<protein>
    <submittedName>
        <fullName evidence="2">Glucose 1-dehydrogenase</fullName>
        <ecNumber evidence="2">1.1.1.47</ecNumber>
    </submittedName>
</protein>
<dbReference type="EC" id="1.1.1.47" evidence="2"/>
<dbReference type="PANTHER" id="PTHR42879">
    <property type="entry name" value="3-OXOACYL-(ACYL-CARRIER-PROTEIN) REDUCTASE"/>
    <property type="match status" value="1"/>
</dbReference>
<gene>
    <name evidence="2" type="ORF">PU630_09860</name>
</gene>
<evidence type="ECO:0000313" key="2">
    <source>
        <dbReference type="EMBL" id="WEG07565.1"/>
    </source>
</evidence>
<dbReference type="InterPro" id="IPR002347">
    <property type="entry name" value="SDR_fam"/>
</dbReference>
<dbReference type="Gene3D" id="3.40.50.720">
    <property type="entry name" value="NAD(P)-binding Rossmann-like Domain"/>
    <property type="match status" value="1"/>
</dbReference>
<dbReference type="NCBIfam" id="NF005559">
    <property type="entry name" value="PRK07231.1"/>
    <property type="match status" value="1"/>
</dbReference>
<sequence>MKLDGKVALVTGAAKGIGKAIAELYAEEGAKVFLADVLEAELEATGEGIVRAGGVAEWMRADVARLADVEAMIAAAVDAFGTLDILVNNAGVVDNYEPAHQVSEKQWNRIYDVNIHGVLRAMRSAVPIFLEKGSGNIINISSISGLVGGVGGAAYVSSKWAVVGLTKNSAHMYNGTGIRVNAICPGMVDTDILKTMHEYTDWPVVQEMLKTVSDLPMGRPEDIAALALYLASDSSSFMNGSIVTADGGMTAMS</sequence>